<feature type="non-terminal residue" evidence="2">
    <location>
        <position position="59"/>
    </location>
</feature>
<feature type="non-terminal residue" evidence="2">
    <location>
        <position position="1"/>
    </location>
</feature>
<dbReference type="EMBL" id="CAJOBI010218229">
    <property type="protein sequence ID" value="CAF5034901.1"/>
    <property type="molecule type" value="Genomic_DNA"/>
</dbReference>
<comment type="caution">
    <text evidence="2">The sequence shown here is derived from an EMBL/GenBank/DDBJ whole genome shotgun (WGS) entry which is preliminary data.</text>
</comment>
<dbReference type="Gene3D" id="1.20.120.680">
    <property type="entry name" value="Formiminotetrahydrofolate cyclodeaminase monomer, up-and-down helical bundle"/>
    <property type="match status" value="1"/>
</dbReference>
<evidence type="ECO:0000259" key="1">
    <source>
        <dbReference type="Pfam" id="PF04961"/>
    </source>
</evidence>
<dbReference type="GO" id="GO:0003824">
    <property type="term" value="F:catalytic activity"/>
    <property type="evidence" value="ECO:0007669"/>
    <property type="project" value="InterPro"/>
</dbReference>
<proteinExistence type="predicted"/>
<dbReference type="InterPro" id="IPR007044">
    <property type="entry name" value="Cyclodeamin/CycHdrlase"/>
</dbReference>
<dbReference type="Proteomes" id="UP000676336">
    <property type="component" value="Unassembled WGS sequence"/>
</dbReference>
<evidence type="ECO:0000313" key="3">
    <source>
        <dbReference type="Proteomes" id="UP000676336"/>
    </source>
</evidence>
<reference evidence="2" key="1">
    <citation type="submission" date="2021-02" db="EMBL/GenBank/DDBJ databases">
        <authorList>
            <person name="Nowell W R."/>
        </authorList>
    </citation>
    <scope>NUCLEOTIDE SEQUENCE</scope>
</reference>
<sequence length="59" mass="6903">TLMNTLDTDTEALNAYLTVQKMAENNDEEKRFKKLTENRCLQRCLDVSLDIARQINALW</sequence>
<feature type="domain" description="Cyclodeaminase/cyclohydrolase" evidence="1">
    <location>
        <begin position="2"/>
        <end position="59"/>
    </location>
</feature>
<evidence type="ECO:0000313" key="2">
    <source>
        <dbReference type="EMBL" id="CAF5034901.1"/>
    </source>
</evidence>
<organism evidence="2 3">
    <name type="scientific">Rotaria magnacalcarata</name>
    <dbReference type="NCBI Taxonomy" id="392030"/>
    <lineage>
        <taxon>Eukaryota</taxon>
        <taxon>Metazoa</taxon>
        <taxon>Spiralia</taxon>
        <taxon>Gnathifera</taxon>
        <taxon>Rotifera</taxon>
        <taxon>Eurotatoria</taxon>
        <taxon>Bdelloidea</taxon>
        <taxon>Philodinida</taxon>
        <taxon>Philodinidae</taxon>
        <taxon>Rotaria</taxon>
    </lineage>
</organism>
<name>A0A8S3DR46_9BILA</name>
<gene>
    <name evidence="2" type="ORF">SMN809_LOCUS58322</name>
</gene>
<dbReference type="AlphaFoldDB" id="A0A8S3DR46"/>
<protein>
    <recommendedName>
        <fullName evidence="1">Cyclodeaminase/cyclohydrolase domain-containing protein</fullName>
    </recommendedName>
</protein>
<accession>A0A8S3DR46</accession>
<dbReference type="Pfam" id="PF04961">
    <property type="entry name" value="FTCD_C"/>
    <property type="match status" value="1"/>
</dbReference>
<dbReference type="InterPro" id="IPR036178">
    <property type="entry name" value="Formintransfe-cycloase-like_sf"/>
</dbReference>